<comment type="caution">
    <text evidence="1">The sequence shown here is derived from an EMBL/GenBank/DDBJ whole genome shotgun (WGS) entry which is preliminary data.</text>
</comment>
<reference evidence="1 2" key="1">
    <citation type="submission" date="2022-01" db="EMBL/GenBank/DDBJ databases">
        <authorList>
            <person name="Xiong W."/>
            <person name="Schranz E."/>
        </authorList>
    </citation>
    <scope>NUCLEOTIDE SEQUENCE [LARGE SCALE GENOMIC DNA]</scope>
</reference>
<organism evidence="1 2">
    <name type="scientific">Lactuca virosa</name>
    <dbReference type="NCBI Taxonomy" id="75947"/>
    <lineage>
        <taxon>Eukaryota</taxon>
        <taxon>Viridiplantae</taxon>
        <taxon>Streptophyta</taxon>
        <taxon>Embryophyta</taxon>
        <taxon>Tracheophyta</taxon>
        <taxon>Spermatophyta</taxon>
        <taxon>Magnoliopsida</taxon>
        <taxon>eudicotyledons</taxon>
        <taxon>Gunneridae</taxon>
        <taxon>Pentapetalae</taxon>
        <taxon>asterids</taxon>
        <taxon>campanulids</taxon>
        <taxon>Asterales</taxon>
        <taxon>Asteraceae</taxon>
        <taxon>Cichorioideae</taxon>
        <taxon>Cichorieae</taxon>
        <taxon>Lactucinae</taxon>
        <taxon>Lactuca</taxon>
    </lineage>
</organism>
<dbReference type="EMBL" id="CAKMRJ010001768">
    <property type="protein sequence ID" value="CAH1424619.1"/>
    <property type="molecule type" value="Genomic_DNA"/>
</dbReference>
<dbReference type="Proteomes" id="UP001157418">
    <property type="component" value="Unassembled WGS sequence"/>
</dbReference>
<dbReference type="AlphaFoldDB" id="A0AAU9MEQ1"/>
<evidence type="ECO:0000313" key="1">
    <source>
        <dbReference type="EMBL" id="CAH1424619.1"/>
    </source>
</evidence>
<gene>
    <name evidence="1" type="ORF">LVIROSA_LOCUS11810</name>
</gene>
<sequence length="85" mass="9269">MKNQKFFFSIFSEILGPLFPHPLSTSKLPFASQILSFGGFACTASPLQPVPNLCLQNLSSAPCGSFDSHETISGFRLNRIYSIGI</sequence>
<accession>A0AAU9MEQ1</accession>
<name>A0AAU9MEQ1_9ASTR</name>
<protein>
    <submittedName>
        <fullName evidence="1">Uncharacterized protein</fullName>
    </submittedName>
</protein>
<keyword evidence="2" id="KW-1185">Reference proteome</keyword>
<proteinExistence type="predicted"/>
<evidence type="ECO:0000313" key="2">
    <source>
        <dbReference type="Proteomes" id="UP001157418"/>
    </source>
</evidence>